<feature type="transmembrane region" description="Helical" evidence="8">
    <location>
        <begin position="308"/>
        <end position="329"/>
    </location>
</feature>
<dbReference type="Gene3D" id="1.20.1740.10">
    <property type="entry name" value="Amino acid/polyamine transporter I"/>
    <property type="match status" value="1"/>
</dbReference>
<keyword evidence="3" id="KW-0813">Transport</keyword>
<evidence type="ECO:0000313" key="9">
    <source>
        <dbReference type="EMBL" id="MDT8901578.1"/>
    </source>
</evidence>
<evidence type="ECO:0000256" key="6">
    <source>
        <dbReference type="ARBA" id="ARBA00022989"/>
    </source>
</evidence>
<dbReference type="RefSeq" id="WP_413782477.1">
    <property type="nucleotide sequence ID" value="NZ_JAUOZS010000001.1"/>
</dbReference>
<feature type="transmembrane region" description="Helical" evidence="8">
    <location>
        <begin position="40"/>
        <end position="61"/>
    </location>
</feature>
<evidence type="ECO:0000256" key="3">
    <source>
        <dbReference type="ARBA" id="ARBA00022448"/>
    </source>
</evidence>
<proteinExistence type="inferred from homology"/>
<evidence type="ECO:0000256" key="7">
    <source>
        <dbReference type="ARBA" id="ARBA00023136"/>
    </source>
</evidence>
<evidence type="ECO:0000256" key="5">
    <source>
        <dbReference type="ARBA" id="ARBA00022692"/>
    </source>
</evidence>
<organism evidence="9 10">
    <name type="scientific">Anaeroselena agilis</name>
    <dbReference type="NCBI Taxonomy" id="3063788"/>
    <lineage>
        <taxon>Bacteria</taxon>
        <taxon>Bacillati</taxon>
        <taxon>Bacillota</taxon>
        <taxon>Negativicutes</taxon>
        <taxon>Acetonemataceae</taxon>
        <taxon>Anaeroselena</taxon>
    </lineage>
</organism>
<sequence>MMRTRWVSPLQFMVIAVNAMFGTSLLVLPRRVADSAHQDMWLAVLLASVFIAVSFRIAAALAARFPDLTAIEYHRILLGKFWGNVLNVAMLALMLAVIAQTIRISRIAVKIFLLDMTPSQVIVLAFLLLAVYAAQSGLGPVIRVQQLLLLFAHSAFVALVLLGLLEIETEHYTPLLAEGVMPVLKGSLSCWTAYSGPELIIGLLYPFLVRRGSLVRFGLAGIGAVTILFVLISGITLGILGPEETSHLLVPTIMAYRAIEIPDTFIERIDGYLMIVWIAVSFTALVNWLYFTGFAAARLMRLENARPVMALLVPVIAYLVTVPPDFYSVVIVSKWINYAGLAWGLGVLPLLLALAWRRKEG</sequence>
<feature type="transmembrane region" description="Helical" evidence="8">
    <location>
        <begin position="111"/>
        <end position="134"/>
    </location>
</feature>
<evidence type="ECO:0000313" key="10">
    <source>
        <dbReference type="Proteomes" id="UP001254848"/>
    </source>
</evidence>
<evidence type="ECO:0000256" key="1">
    <source>
        <dbReference type="ARBA" id="ARBA00004141"/>
    </source>
</evidence>
<keyword evidence="4" id="KW-0309">Germination</keyword>
<accession>A0ABU3NZ69</accession>
<feature type="transmembrane region" description="Helical" evidence="8">
    <location>
        <begin position="6"/>
        <end position="28"/>
    </location>
</feature>
<keyword evidence="5 8" id="KW-0812">Transmembrane</keyword>
<feature type="transmembrane region" description="Helical" evidence="8">
    <location>
        <begin position="335"/>
        <end position="356"/>
    </location>
</feature>
<dbReference type="Proteomes" id="UP001254848">
    <property type="component" value="Unassembled WGS sequence"/>
</dbReference>
<dbReference type="PANTHER" id="PTHR34975:SF2">
    <property type="entry name" value="SPORE GERMINATION PROTEIN A2"/>
    <property type="match status" value="1"/>
</dbReference>
<dbReference type="PANTHER" id="PTHR34975">
    <property type="entry name" value="SPORE GERMINATION PROTEIN A2"/>
    <property type="match status" value="1"/>
</dbReference>
<dbReference type="Pfam" id="PF03845">
    <property type="entry name" value="Spore_permease"/>
    <property type="match status" value="1"/>
</dbReference>
<evidence type="ECO:0000256" key="8">
    <source>
        <dbReference type="SAM" id="Phobius"/>
    </source>
</evidence>
<evidence type="ECO:0000256" key="2">
    <source>
        <dbReference type="ARBA" id="ARBA00007998"/>
    </source>
</evidence>
<feature type="transmembrane region" description="Helical" evidence="8">
    <location>
        <begin position="81"/>
        <end position="99"/>
    </location>
</feature>
<feature type="transmembrane region" description="Helical" evidence="8">
    <location>
        <begin position="146"/>
        <end position="165"/>
    </location>
</feature>
<keyword evidence="7 8" id="KW-0472">Membrane</keyword>
<keyword evidence="6 8" id="KW-1133">Transmembrane helix</keyword>
<comment type="caution">
    <text evidence="9">The sequence shown here is derived from an EMBL/GenBank/DDBJ whole genome shotgun (WGS) entry which is preliminary data.</text>
</comment>
<name>A0ABU3NZ69_9FIRM</name>
<protein>
    <submittedName>
        <fullName evidence="9">GerAB/ArcD/ProY family transporter</fullName>
    </submittedName>
</protein>
<keyword evidence="10" id="KW-1185">Reference proteome</keyword>
<evidence type="ECO:0000256" key="4">
    <source>
        <dbReference type="ARBA" id="ARBA00022544"/>
    </source>
</evidence>
<reference evidence="9 10" key="1">
    <citation type="submission" date="2023-07" db="EMBL/GenBank/DDBJ databases">
        <title>The novel representative of Negativicutes class, Anaeroselena agilis gen. nov. sp. nov.</title>
        <authorList>
            <person name="Prokofeva M.I."/>
            <person name="Elcheninov A.G."/>
            <person name="Klyukina A."/>
            <person name="Kublanov I.V."/>
            <person name="Frolov E.N."/>
            <person name="Podosokorskaya O.A."/>
        </authorList>
    </citation>
    <scope>NUCLEOTIDE SEQUENCE [LARGE SCALE GENOMIC DNA]</scope>
    <source>
        <strain evidence="9 10">4137-cl</strain>
    </source>
</reference>
<gene>
    <name evidence="9" type="ORF">Q4T40_10020</name>
</gene>
<comment type="subcellular location">
    <subcellularLocation>
        <location evidence="1">Membrane</location>
        <topology evidence="1">Multi-pass membrane protein</topology>
    </subcellularLocation>
</comment>
<feature type="transmembrane region" description="Helical" evidence="8">
    <location>
        <begin position="217"/>
        <end position="240"/>
    </location>
</feature>
<dbReference type="InterPro" id="IPR004761">
    <property type="entry name" value="Spore_GerAB"/>
</dbReference>
<dbReference type="NCBIfam" id="TIGR00912">
    <property type="entry name" value="2A0309"/>
    <property type="match status" value="1"/>
</dbReference>
<comment type="similarity">
    <text evidence="2">Belongs to the amino acid-polyamine-organocation (APC) superfamily. Spore germination protein (SGP) (TC 2.A.3.9) family.</text>
</comment>
<dbReference type="EMBL" id="JAUOZS010000001">
    <property type="protein sequence ID" value="MDT8901578.1"/>
    <property type="molecule type" value="Genomic_DNA"/>
</dbReference>
<feature type="transmembrane region" description="Helical" evidence="8">
    <location>
        <begin position="272"/>
        <end position="296"/>
    </location>
</feature>